<dbReference type="Proteomes" id="UP001454036">
    <property type="component" value="Unassembled WGS sequence"/>
</dbReference>
<organism evidence="1 2">
    <name type="scientific">Lithospermum erythrorhizon</name>
    <name type="common">Purple gromwell</name>
    <name type="synonym">Lithospermum officinale var. erythrorhizon</name>
    <dbReference type="NCBI Taxonomy" id="34254"/>
    <lineage>
        <taxon>Eukaryota</taxon>
        <taxon>Viridiplantae</taxon>
        <taxon>Streptophyta</taxon>
        <taxon>Embryophyta</taxon>
        <taxon>Tracheophyta</taxon>
        <taxon>Spermatophyta</taxon>
        <taxon>Magnoliopsida</taxon>
        <taxon>eudicotyledons</taxon>
        <taxon>Gunneridae</taxon>
        <taxon>Pentapetalae</taxon>
        <taxon>asterids</taxon>
        <taxon>lamiids</taxon>
        <taxon>Boraginales</taxon>
        <taxon>Boraginaceae</taxon>
        <taxon>Boraginoideae</taxon>
        <taxon>Lithospermeae</taxon>
        <taxon>Lithospermum</taxon>
    </lineage>
</organism>
<protein>
    <submittedName>
        <fullName evidence="1">Uncharacterized protein</fullName>
    </submittedName>
</protein>
<proteinExistence type="predicted"/>
<comment type="caution">
    <text evidence="1">The sequence shown here is derived from an EMBL/GenBank/DDBJ whole genome shotgun (WGS) entry which is preliminary data.</text>
</comment>
<name>A0AAV3P465_LITER</name>
<evidence type="ECO:0000313" key="1">
    <source>
        <dbReference type="EMBL" id="GAA0146370.1"/>
    </source>
</evidence>
<dbReference type="AlphaFoldDB" id="A0AAV3P465"/>
<dbReference type="EMBL" id="BAABME010000918">
    <property type="protein sequence ID" value="GAA0146370.1"/>
    <property type="molecule type" value="Genomic_DNA"/>
</dbReference>
<sequence length="67" mass="6791">MTAVVASDSDLGVPQAVDVVSPPAADSAEGGTMAQVLSIVNLTKCVVSVSHCMDLNRHLIVGSLSLL</sequence>
<keyword evidence="2" id="KW-1185">Reference proteome</keyword>
<accession>A0AAV3P465</accession>
<reference evidence="1 2" key="1">
    <citation type="submission" date="2024-01" db="EMBL/GenBank/DDBJ databases">
        <title>The complete chloroplast genome sequence of Lithospermum erythrorhizon: insights into the phylogenetic relationship among Boraginaceae species and the maternal lineages of purple gromwells.</title>
        <authorList>
            <person name="Okada T."/>
            <person name="Watanabe K."/>
        </authorList>
    </citation>
    <scope>NUCLEOTIDE SEQUENCE [LARGE SCALE GENOMIC DNA]</scope>
</reference>
<gene>
    <name evidence="1" type="ORF">LIER_06347</name>
</gene>
<evidence type="ECO:0000313" key="2">
    <source>
        <dbReference type="Proteomes" id="UP001454036"/>
    </source>
</evidence>